<keyword evidence="2" id="KW-1185">Reference proteome</keyword>
<protein>
    <submittedName>
        <fullName evidence="1">Uncharacterized protein</fullName>
    </submittedName>
</protein>
<proteinExistence type="predicted"/>
<reference evidence="2" key="1">
    <citation type="journal article" date="2024" name="Proc. Natl. Acad. Sci. U.S.A.">
        <title>Extraordinary preservation of gene collinearity over three hundred million years revealed in homosporous lycophytes.</title>
        <authorList>
            <person name="Li C."/>
            <person name="Wickell D."/>
            <person name="Kuo L.Y."/>
            <person name="Chen X."/>
            <person name="Nie B."/>
            <person name="Liao X."/>
            <person name="Peng D."/>
            <person name="Ji J."/>
            <person name="Jenkins J."/>
            <person name="Williams M."/>
            <person name="Shu S."/>
            <person name="Plott C."/>
            <person name="Barry K."/>
            <person name="Rajasekar S."/>
            <person name="Grimwood J."/>
            <person name="Han X."/>
            <person name="Sun S."/>
            <person name="Hou Z."/>
            <person name="He W."/>
            <person name="Dai G."/>
            <person name="Sun C."/>
            <person name="Schmutz J."/>
            <person name="Leebens-Mack J.H."/>
            <person name="Li F.W."/>
            <person name="Wang L."/>
        </authorList>
    </citation>
    <scope>NUCLEOTIDE SEQUENCE [LARGE SCALE GENOMIC DNA]</scope>
    <source>
        <strain evidence="2">cv. PW_Plant_1</strain>
    </source>
</reference>
<comment type="caution">
    <text evidence="1">The sequence shown here is derived from an EMBL/GenBank/DDBJ whole genome shotgun (WGS) entry which is preliminary data.</text>
</comment>
<dbReference type="Proteomes" id="UP001162992">
    <property type="component" value="Chromosome 9"/>
</dbReference>
<accession>A0ACC2CKY4</accession>
<organism evidence="1 2">
    <name type="scientific">Diphasiastrum complanatum</name>
    <name type="common">Issler's clubmoss</name>
    <name type="synonym">Lycopodium complanatum</name>
    <dbReference type="NCBI Taxonomy" id="34168"/>
    <lineage>
        <taxon>Eukaryota</taxon>
        <taxon>Viridiplantae</taxon>
        <taxon>Streptophyta</taxon>
        <taxon>Embryophyta</taxon>
        <taxon>Tracheophyta</taxon>
        <taxon>Lycopodiopsida</taxon>
        <taxon>Lycopodiales</taxon>
        <taxon>Lycopodiaceae</taxon>
        <taxon>Lycopodioideae</taxon>
        <taxon>Diphasiastrum</taxon>
    </lineage>
</organism>
<dbReference type="EMBL" id="CM055100">
    <property type="protein sequence ID" value="KAJ7542655.1"/>
    <property type="molecule type" value="Genomic_DNA"/>
</dbReference>
<sequence>MALFIPSLGSHPNKRLLNKKESTVGVQQHKEIIVLSGQSSPLGPSCLNDAVNFALFSKHATSVSLCLFWEYGNTGGRVEEIILDPQVNKTKNIGMFVLRICHYKGCFMAIGLTAHKGGRRVIDLIKLLSSLIHTQSL</sequence>
<evidence type="ECO:0000313" key="2">
    <source>
        <dbReference type="Proteomes" id="UP001162992"/>
    </source>
</evidence>
<evidence type="ECO:0000313" key="1">
    <source>
        <dbReference type="EMBL" id="KAJ7542655.1"/>
    </source>
</evidence>
<gene>
    <name evidence="1" type="ORF">O6H91_09G005500</name>
</gene>
<name>A0ACC2CKY4_DIPCM</name>